<dbReference type="PROSITE" id="PS51918">
    <property type="entry name" value="RADICAL_SAM"/>
    <property type="match status" value="1"/>
</dbReference>
<evidence type="ECO:0000313" key="2">
    <source>
        <dbReference type="EMBL" id="SDU55441.1"/>
    </source>
</evidence>
<dbReference type="InterPro" id="IPR018768">
    <property type="entry name" value="DUF2344"/>
</dbReference>
<dbReference type="EMBL" id="FNLL01000012">
    <property type="protein sequence ID" value="SDU55441.1"/>
    <property type="molecule type" value="Genomic_DNA"/>
</dbReference>
<dbReference type="Gene3D" id="3.80.30.20">
    <property type="entry name" value="tm_1862 like domain"/>
    <property type="match status" value="1"/>
</dbReference>
<dbReference type="InterPro" id="IPR007197">
    <property type="entry name" value="rSAM"/>
</dbReference>
<gene>
    <name evidence="2" type="ORF">SAMN04487931_11261</name>
</gene>
<dbReference type="InterPro" id="IPR023404">
    <property type="entry name" value="rSAM_horseshoe"/>
</dbReference>
<dbReference type="SFLD" id="SFLDS00029">
    <property type="entry name" value="Radical_SAM"/>
    <property type="match status" value="1"/>
</dbReference>
<name>A0A1H2JH19_9BACT</name>
<dbReference type="Proteomes" id="UP000199608">
    <property type="component" value="Unassembled WGS sequence"/>
</dbReference>
<dbReference type="InterPro" id="IPR023862">
    <property type="entry name" value="CHP03960_rSAM"/>
</dbReference>
<protein>
    <submittedName>
        <fullName evidence="2">Radical SAM-linked protein/radical SAM family uncharacterized protein</fullName>
    </submittedName>
</protein>
<dbReference type="AlphaFoldDB" id="A0A1H2JH19"/>
<feature type="domain" description="Radical SAM core" evidence="1">
    <location>
        <begin position="253"/>
        <end position="483"/>
    </location>
</feature>
<dbReference type="RefSeq" id="WP_092237091.1">
    <property type="nucleotide sequence ID" value="NZ_FNLL01000012.1"/>
</dbReference>
<proteinExistence type="predicted"/>
<evidence type="ECO:0000313" key="3">
    <source>
        <dbReference type="Proteomes" id="UP000199608"/>
    </source>
</evidence>
<evidence type="ECO:0000259" key="1">
    <source>
        <dbReference type="PROSITE" id="PS51918"/>
    </source>
</evidence>
<dbReference type="Pfam" id="PF04055">
    <property type="entry name" value="Radical_SAM"/>
    <property type="match status" value="1"/>
</dbReference>
<dbReference type="SUPFAM" id="SSF102114">
    <property type="entry name" value="Radical SAM enzymes"/>
    <property type="match status" value="1"/>
</dbReference>
<dbReference type="CDD" id="cd01335">
    <property type="entry name" value="Radical_SAM"/>
    <property type="match status" value="1"/>
</dbReference>
<dbReference type="InterPro" id="IPR045784">
    <property type="entry name" value="Radical_SAM_N2"/>
</dbReference>
<sequence length="844" mass="96039">MHKQNYQDILALVQMPTRYAGNEINTVKKDPDQVDLTFALVFPDLYEIGTSHFGLQILYSILNRHEKIAAERFFAPAPDMEALLRKKNIPCLSMESQKELKSFDIIGISLLYELNFTNILTLLSLSNIPFYSAQRDDLFPLIIGGGPCAFNPEPLADFFDAFVIGDGEEAAVQISQQVMEFKKQGDGNKKTLLRLLSKIDGVYVPSFFEPSYDERGIQTVTPLFDDYTQVKRAFLPSLTADTFPTSPIIPFAKPVHDRLRLEIARGCSRGCRFCQAGMIYRPVRERSLEELIKITQQSLKTTGYSDISLLSLSTGDYSNLPQLMEGLMDLGQGYCNAISLPSVRAEKLTPQLMNIIKKVRKTGFTIAPEAGSQRLRDIINKNLTEESITATVENALNLGWKNIKLYFMMGLPFETSEDIDAICTLSKRLASSYARGKTKINVSTTTFIPKAHTPFQRCSQISLKETTEKLQYLKDNLRHRNVNLKWQSPEMSMVEGVWARGDRKLSKLLVAAFENGCRLDGWTDKFNFSLWQKSFEETGIDPLFYTTRQREDDEVLPWDHIDSGVSSKFFKKEFQKAKDASLTFDCRDNECTGCGVCDFKTIMPVVHQVLIDDRVITDDLKNDPVTATPLKHLPDDAFKKFEISFSKIGKARFFGHLELATIVQRAVKRAGLNVKYSQGFNPSMRLSFETALPVGMESEDEKLFIYLEKNQAPEIIVDLFNRNLPEGLLVTGCKPFNKFEKRNDQTACYIISLADGCLEQEKVNQFLNLSEFMVEDLSKKGKIRKTDLRKSVEKICLIDLQTIEMVLKKYNERTIRPTEILTKYFKLDEDVIKKAKIKKIKPKG</sequence>
<dbReference type="InterPro" id="IPR006638">
    <property type="entry name" value="Elp3/MiaA/NifB-like_rSAM"/>
</dbReference>
<dbReference type="PANTHER" id="PTHR42731">
    <property type="entry name" value="SLL1084 PROTEIN"/>
    <property type="match status" value="1"/>
</dbReference>
<dbReference type="SMART" id="SM00729">
    <property type="entry name" value="Elp3"/>
    <property type="match status" value="1"/>
</dbReference>
<dbReference type="InterPro" id="IPR058240">
    <property type="entry name" value="rSAM_sf"/>
</dbReference>
<reference evidence="3" key="1">
    <citation type="submission" date="2016-10" db="EMBL/GenBank/DDBJ databases">
        <authorList>
            <person name="Varghese N."/>
            <person name="Submissions S."/>
        </authorList>
    </citation>
    <scope>NUCLEOTIDE SEQUENCE [LARGE SCALE GENOMIC DNA]</scope>
    <source>
        <strain evidence="3">DSM 3384</strain>
    </source>
</reference>
<dbReference type="GO" id="GO:0003824">
    <property type="term" value="F:catalytic activity"/>
    <property type="evidence" value="ECO:0007669"/>
    <property type="project" value="InterPro"/>
</dbReference>
<dbReference type="Pfam" id="PF19864">
    <property type="entry name" value="Radical_SAM_N2"/>
    <property type="match status" value="1"/>
</dbReference>
<dbReference type="Pfam" id="PF10105">
    <property type="entry name" value="DUF2344"/>
    <property type="match status" value="1"/>
</dbReference>
<dbReference type="PANTHER" id="PTHR42731:SF1">
    <property type="entry name" value="RADICAL SAM DOMAIN PROTEIN"/>
    <property type="match status" value="1"/>
</dbReference>
<keyword evidence="3" id="KW-1185">Reference proteome</keyword>
<dbReference type="GO" id="GO:0051536">
    <property type="term" value="F:iron-sulfur cluster binding"/>
    <property type="evidence" value="ECO:0007669"/>
    <property type="project" value="InterPro"/>
</dbReference>
<dbReference type="SFLD" id="SFLDG01082">
    <property type="entry name" value="B12-binding_domain_containing"/>
    <property type="match status" value="1"/>
</dbReference>
<accession>A0A1H2JH19</accession>
<dbReference type="NCBIfam" id="TIGR03936">
    <property type="entry name" value="sam_1_link_chp"/>
    <property type="match status" value="1"/>
</dbReference>
<dbReference type="NCBIfam" id="TIGR03960">
    <property type="entry name" value="rSAM_fuse_unch"/>
    <property type="match status" value="1"/>
</dbReference>
<organism evidence="2 3">
    <name type="scientific">Desulfobacula phenolica</name>
    <dbReference type="NCBI Taxonomy" id="90732"/>
    <lineage>
        <taxon>Bacteria</taxon>
        <taxon>Pseudomonadati</taxon>
        <taxon>Thermodesulfobacteriota</taxon>
        <taxon>Desulfobacteria</taxon>
        <taxon>Desulfobacterales</taxon>
        <taxon>Desulfobacteraceae</taxon>
        <taxon>Desulfobacula</taxon>
    </lineage>
</organism>